<keyword evidence="3" id="KW-1185">Reference proteome</keyword>
<gene>
    <name evidence="2" type="ORF">PODLI_1B039253</name>
</gene>
<name>A0AA35K073_9SAUR</name>
<feature type="region of interest" description="Disordered" evidence="1">
    <location>
        <begin position="16"/>
        <end position="84"/>
    </location>
</feature>
<feature type="compositionally biased region" description="Basic residues" evidence="1">
    <location>
        <begin position="29"/>
        <end position="39"/>
    </location>
</feature>
<sequence>MEALVVSSQEMEALVVYSQEGEGEQPHPLRQRQRRHQQPQRRPPPPPRLRPPPQPQLRPPPPPQLRQLPLLKPPPQLRPPPAPPPMVRMIPITYNRFRSCIACTLGPFPDCSGLYWCRHGDRWNRFNSLLLSENEKISTTEHMWVRRKLCSTCYAVREILRSHAMEMVYSDGNVPSNRPAQLLLLELTYTQDILLPTLRRAQIINILE</sequence>
<feature type="compositionally biased region" description="Pro residues" evidence="1">
    <location>
        <begin position="71"/>
        <end position="84"/>
    </location>
</feature>
<proteinExistence type="predicted"/>
<dbReference type="Proteomes" id="UP001178461">
    <property type="component" value="Chromosome 2"/>
</dbReference>
<dbReference type="EMBL" id="OX395127">
    <property type="protein sequence ID" value="CAI5767928.1"/>
    <property type="molecule type" value="Genomic_DNA"/>
</dbReference>
<feature type="compositionally biased region" description="Pro residues" evidence="1">
    <location>
        <begin position="41"/>
        <end position="64"/>
    </location>
</feature>
<accession>A0AA35K073</accession>
<reference evidence="2" key="1">
    <citation type="submission" date="2022-12" db="EMBL/GenBank/DDBJ databases">
        <authorList>
            <person name="Alioto T."/>
            <person name="Alioto T."/>
            <person name="Gomez Garrido J."/>
        </authorList>
    </citation>
    <scope>NUCLEOTIDE SEQUENCE</scope>
</reference>
<evidence type="ECO:0000313" key="2">
    <source>
        <dbReference type="EMBL" id="CAI5767928.1"/>
    </source>
</evidence>
<protein>
    <submittedName>
        <fullName evidence="2">Uncharacterized protein</fullName>
    </submittedName>
</protein>
<evidence type="ECO:0000313" key="3">
    <source>
        <dbReference type="Proteomes" id="UP001178461"/>
    </source>
</evidence>
<organism evidence="2 3">
    <name type="scientific">Podarcis lilfordi</name>
    <name type="common">Lilford's wall lizard</name>
    <dbReference type="NCBI Taxonomy" id="74358"/>
    <lineage>
        <taxon>Eukaryota</taxon>
        <taxon>Metazoa</taxon>
        <taxon>Chordata</taxon>
        <taxon>Craniata</taxon>
        <taxon>Vertebrata</taxon>
        <taxon>Euteleostomi</taxon>
        <taxon>Lepidosauria</taxon>
        <taxon>Squamata</taxon>
        <taxon>Bifurcata</taxon>
        <taxon>Unidentata</taxon>
        <taxon>Episquamata</taxon>
        <taxon>Laterata</taxon>
        <taxon>Lacertibaenia</taxon>
        <taxon>Lacertidae</taxon>
        <taxon>Podarcis</taxon>
    </lineage>
</organism>
<evidence type="ECO:0000256" key="1">
    <source>
        <dbReference type="SAM" id="MobiDB-lite"/>
    </source>
</evidence>
<dbReference type="AlphaFoldDB" id="A0AA35K073"/>